<gene>
    <name evidence="1" type="ORF">TNCT_637601</name>
</gene>
<comment type="caution">
    <text evidence="1">The sequence shown here is derived from an EMBL/GenBank/DDBJ whole genome shotgun (WGS) entry which is preliminary data.</text>
</comment>
<proteinExistence type="predicted"/>
<evidence type="ECO:0000313" key="1">
    <source>
        <dbReference type="EMBL" id="GFR30519.1"/>
    </source>
</evidence>
<dbReference type="EMBL" id="BMAO01009380">
    <property type="protein sequence ID" value="GFR30519.1"/>
    <property type="molecule type" value="Genomic_DNA"/>
</dbReference>
<accession>A0A8X6M417</accession>
<dbReference type="Proteomes" id="UP000887116">
    <property type="component" value="Unassembled WGS sequence"/>
</dbReference>
<evidence type="ECO:0000313" key="2">
    <source>
        <dbReference type="Proteomes" id="UP000887116"/>
    </source>
</evidence>
<dbReference type="AlphaFoldDB" id="A0A8X6M417"/>
<reference evidence="1" key="1">
    <citation type="submission" date="2020-07" db="EMBL/GenBank/DDBJ databases">
        <title>Multicomponent nature underlies the extraordinary mechanical properties of spider dragline silk.</title>
        <authorList>
            <person name="Kono N."/>
            <person name="Nakamura H."/>
            <person name="Mori M."/>
            <person name="Yoshida Y."/>
            <person name="Ohtoshi R."/>
            <person name="Malay A.D."/>
            <person name="Moran D.A.P."/>
            <person name="Tomita M."/>
            <person name="Numata K."/>
            <person name="Arakawa K."/>
        </authorList>
    </citation>
    <scope>NUCLEOTIDE SEQUENCE</scope>
</reference>
<sequence>YHARASDLHQESQTLLQVHTFEILR</sequence>
<organism evidence="1 2">
    <name type="scientific">Trichonephila clavata</name>
    <name type="common">Joro spider</name>
    <name type="synonym">Nephila clavata</name>
    <dbReference type="NCBI Taxonomy" id="2740835"/>
    <lineage>
        <taxon>Eukaryota</taxon>
        <taxon>Metazoa</taxon>
        <taxon>Ecdysozoa</taxon>
        <taxon>Arthropoda</taxon>
        <taxon>Chelicerata</taxon>
        <taxon>Arachnida</taxon>
        <taxon>Araneae</taxon>
        <taxon>Araneomorphae</taxon>
        <taxon>Entelegynae</taxon>
        <taxon>Araneoidea</taxon>
        <taxon>Nephilidae</taxon>
        <taxon>Trichonephila</taxon>
    </lineage>
</organism>
<protein>
    <submittedName>
        <fullName evidence="1">Uncharacterized protein</fullName>
    </submittedName>
</protein>
<feature type="non-terminal residue" evidence="1">
    <location>
        <position position="1"/>
    </location>
</feature>
<name>A0A8X6M417_TRICU</name>
<keyword evidence="2" id="KW-1185">Reference proteome</keyword>